<dbReference type="AlphaFoldDB" id="A0A8J5W7K6"/>
<evidence type="ECO:0000313" key="2">
    <source>
        <dbReference type="EMBL" id="KAG8084495.1"/>
    </source>
</evidence>
<proteinExistence type="predicted"/>
<organism evidence="2 3">
    <name type="scientific">Zizania palustris</name>
    <name type="common">Northern wild rice</name>
    <dbReference type="NCBI Taxonomy" id="103762"/>
    <lineage>
        <taxon>Eukaryota</taxon>
        <taxon>Viridiplantae</taxon>
        <taxon>Streptophyta</taxon>
        <taxon>Embryophyta</taxon>
        <taxon>Tracheophyta</taxon>
        <taxon>Spermatophyta</taxon>
        <taxon>Magnoliopsida</taxon>
        <taxon>Liliopsida</taxon>
        <taxon>Poales</taxon>
        <taxon>Poaceae</taxon>
        <taxon>BOP clade</taxon>
        <taxon>Oryzoideae</taxon>
        <taxon>Oryzeae</taxon>
        <taxon>Zizaniinae</taxon>
        <taxon>Zizania</taxon>
    </lineage>
</organism>
<feature type="coiled-coil region" evidence="1">
    <location>
        <begin position="52"/>
        <end position="96"/>
    </location>
</feature>
<evidence type="ECO:0000313" key="3">
    <source>
        <dbReference type="Proteomes" id="UP000729402"/>
    </source>
</evidence>
<keyword evidence="3" id="KW-1185">Reference proteome</keyword>
<dbReference type="Proteomes" id="UP000729402">
    <property type="component" value="Unassembled WGS sequence"/>
</dbReference>
<dbReference type="EMBL" id="JAAALK010000082">
    <property type="protein sequence ID" value="KAG8084495.1"/>
    <property type="molecule type" value="Genomic_DNA"/>
</dbReference>
<reference evidence="2" key="1">
    <citation type="journal article" date="2021" name="bioRxiv">
        <title>Whole Genome Assembly and Annotation of Northern Wild Rice, Zizania palustris L., Supports a Whole Genome Duplication in the Zizania Genus.</title>
        <authorList>
            <person name="Haas M."/>
            <person name="Kono T."/>
            <person name="Macchietto M."/>
            <person name="Millas R."/>
            <person name="McGilp L."/>
            <person name="Shao M."/>
            <person name="Duquette J."/>
            <person name="Hirsch C.N."/>
            <person name="Kimball J."/>
        </authorList>
    </citation>
    <scope>NUCLEOTIDE SEQUENCE</scope>
    <source>
        <tissue evidence="2">Fresh leaf tissue</tissue>
    </source>
</reference>
<keyword evidence="1" id="KW-0175">Coiled coil</keyword>
<accession>A0A8J5W7K6</accession>
<name>A0A8J5W7K6_ZIZPA</name>
<comment type="caution">
    <text evidence="2">The sequence shown here is derived from an EMBL/GenBank/DDBJ whole genome shotgun (WGS) entry which is preliminary data.</text>
</comment>
<gene>
    <name evidence="2" type="ORF">GUJ93_ZPchr0010g10918</name>
</gene>
<reference evidence="2" key="2">
    <citation type="submission" date="2021-02" db="EMBL/GenBank/DDBJ databases">
        <authorList>
            <person name="Kimball J.A."/>
            <person name="Haas M.W."/>
            <person name="Macchietto M."/>
            <person name="Kono T."/>
            <person name="Duquette J."/>
            <person name="Shao M."/>
        </authorList>
    </citation>
    <scope>NUCLEOTIDE SEQUENCE</scope>
    <source>
        <tissue evidence="2">Fresh leaf tissue</tissue>
    </source>
</reference>
<sequence>MPMRTPGSHRSIYISPLTQSNSAIARTMRLLEAMDNLHIEVVLDADSQHDTIDFYRHTSENLNHENAELRRQVQQNPQLTLEVEELRRQNELLRQGAIVNTQLRHQLKELKKDIEEIAFSEGRVHSDFSVEPPKNLYLR</sequence>
<protein>
    <submittedName>
        <fullName evidence="2">Uncharacterized protein</fullName>
    </submittedName>
</protein>
<evidence type="ECO:0000256" key="1">
    <source>
        <dbReference type="SAM" id="Coils"/>
    </source>
</evidence>